<sequence length="126" mass="14464">MYNMHYETGVGLKPEFIDGVRDFIEHTMTLDIFKNNELVRCPCSACRLYVLGSRDCCYVVSNSTAYIGTGRVRAERRRETKQRSMSATVQQIKEQVLNLACRPTTSVPEDTDNSEDEEDDYVDRIP</sequence>
<accession>A0A9J6ANH9</accession>
<evidence type="ECO:0000256" key="1">
    <source>
        <dbReference type="SAM" id="MobiDB-lite"/>
    </source>
</evidence>
<evidence type="ECO:0000313" key="3">
    <source>
        <dbReference type="Proteomes" id="UP000824120"/>
    </source>
</evidence>
<protein>
    <recommendedName>
        <fullName evidence="4">Transposase-associated domain-containing protein</fullName>
    </recommendedName>
</protein>
<proteinExistence type="predicted"/>
<comment type="caution">
    <text evidence="2">The sequence shown here is derived from an EMBL/GenBank/DDBJ whole genome shotgun (WGS) entry which is preliminary data.</text>
</comment>
<keyword evidence="3" id="KW-1185">Reference proteome</keyword>
<evidence type="ECO:0000313" key="2">
    <source>
        <dbReference type="EMBL" id="KAG5626200.1"/>
    </source>
</evidence>
<organism evidence="2 3">
    <name type="scientific">Solanum commersonii</name>
    <name type="common">Commerson's wild potato</name>
    <name type="synonym">Commerson's nightshade</name>
    <dbReference type="NCBI Taxonomy" id="4109"/>
    <lineage>
        <taxon>Eukaryota</taxon>
        <taxon>Viridiplantae</taxon>
        <taxon>Streptophyta</taxon>
        <taxon>Embryophyta</taxon>
        <taxon>Tracheophyta</taxon>
        <taxon>Spermatophyta</taxon>
        <taxon>Magnoliopsida</taxon>
        <taxon>eudicotyledons</taxon>
        <taxon>Gunneridae</taxon>
        <taxon>Pentapetalae</taxon>
        <taxon>asterids</taxon>
        <taxon>lamiids</taxon>
        <taxon>Solanales</taxon>
        <taxon>Solanaceae</taxon>
        <taxon>Solanoideae</taxon>
        <taxon>Solaneae</taxon>
        <taxon>Solanum</taxon>
    </lineage>
</organism>
<dbReference type="EMBL" id="JACXVP010000002">
    <property type="protein sequence ID" value="KAG5626200.1"/>
    <property type="molecule type" value="Genomic_DNA"/>
</dbReference>
<feature type="region of interest" description="Disordered" evidence="1">
    <location>
        <begin position="103"/>
        <end position="126"/>
    </location>
</feature>
<evidence type="ECO:0008006" key="4">
    <source>
        <dbReference type="Google" id="ProtNLM"/>
    </source>
</evidence>
<gene>
    <name evidence="2" type="ORF">H5410_011418</name>
</gene>
<feature type="compositionally biased region" description="Acidic residues" evidence="1">
    <location>
        <begin position="109"/>
        <end position="126"/>
    </location>
</feature>
<reference evidence="2 3" key="1">
    <citation type="submission" date="2020-09" db="EMBL/GenBank/DDBJ databases">
        <title>De no assembly of potato wild relative species, Solanum commersonii.</title>
        <authorList>
            <person name="Cho K."/>
        </authorList>
    </citation>
    <scope>NUCLEOTIDE SEQUENCE [LARGE SCALE GENOMIC DNA]</scope>
    <source>
        <strain evidence="2">LZ3.2</strain>
        <tissue evidence="2">Leaf</tissue>
    </source>
</reference>
<name>A0A9J6ANH9_SOLCO</name>
<dbReference type="Proteomes" id="UP000824120">
    <property type="component" value="Chromosome 2"/>
</dbReference>
<dbReference type="AlphaFoldDB" id="A0A9J6ANH9"/>